<evidence type="ECO:0000313" key="3">
    <source>
        <dbReference type="Proteomes" id="UP000002745"/>
    </source>
</evidence>
<protein>
    <submittedName>
        <fullName evidence="2">Enoyl-CoA hydratase</fullName>
        <ecNumber evidence="2">4.2.1.17</ecNumber>
    </submittedName>
</protein>
<dbReference type="PANTHER" id="PTHR42993:SF1">
    <property type="entry name" value="MAOC-LIKE DEHYDRATASE DOMAIN-CONTAINING PROTEIN"/>
    <property type="match status" value="1"/>
</dbReference>
<dbReference type="RefSeq" id="WP_015828660.1">
    <property type="nucleotide sequence ID" value="NC_012982.1"/>
</dbReference>
<dbReference type="InterPro" id="IPR039375">
    <property type="entry name" value="NodN-like"/>
</dbReference>
<dbReference type="eggNOG" id="COG2030">
    <property type="taxonomic scope" value="Bacteria"/>
</dbReference>
<dbReference type="InterPro" id="IPR029069">
    <property type="entry name" value="HotDog_dom_sf"/>
</dbReference>
<dbReference type="CDD" id="cd03450">
    <property type="entry name" value="NodN"/>
    <property type="match status" value="1"/>
</dbReference>
<dbReference type="OrthoDB" id="9801735at2"/>
<feature type="domain" description="MaoC-like" evidence="1">
    <location>
        <begin position="8"/>
        <end position="117"/>
    </location>
</feature>
<proteinExistence type="predicted"/>
<name>C6XQX9_HIRBI</name>
<dbReference type="STRING" id="582402.Hbal_2837"/>
<dbReference type="PANTHER" id="PTHR42993">
    <property type="entry name" value="MAOC-LIKE DEHYDRATASE DOMAIN-CONTAINING PROTEIN"/>
    <property type="match status" value="1"/>
</dbReference>
<dbReference type="SUPFAM" id="SSF54637">
    <property type="entry name" value="Thioesterase/thiol ester dehydrase-isomerase"/>
    <property type="match status" value="1"/>
</dbReference>
<dbReference type="GO" id="GO:0004300">
    <property type="term" value="F:enoyl-CoA hydratase activity"/>
    <property type="evidence" value="ECO:0007669"/>
    <property type="project" value="UniProtKB-EC"/>
</dbReference>
<dbReference type="KEGG" id="hba:Hbal_2837"/>
<dbReference type="AlphaFoldDB" id="C6XQX9"/>
<evidence type="ECO:0000259" key="1">
    <source>
        <dbReference type="Pfam" id="PF01575"/>
    </source>
</evidence>
<gene>
    <name evidence="2" type="ordered locus">Hbal_2837</name>
</gene>
<accession>C6XQX9</accession>
<sequence>MTSLAELQSKVGETLGTSEWIEIGQDRINTFADVTEDHQFIHLDAEAAAKTPFGGTIAHGFLTLSLMSKMSEDAMPVLDGIAMAVNYGSDKVRFIHPVPSGSRIRGHFKLLNVDVKNPKQILIKAEGTVEIENIEKPAMIVEMLTMQFLK</sequence>
<dbReference type="EMBL" id="CP001678">
    <property type="protein sequence ID" value="ACT60510.1"/>
    <property type="molecule type" value="Genomic_DNA"/>
</dbReference>
<keyword evidence="2" id="KW-0456">Lyase</keyword>
<dbReference type="InterPro" id="IPR002539">
    <property type="entry name" value="MaoC-like_dom"/>
</dbReference>
<dbReference type="HOGENOM" id="CLU_108911_0_0_5"/>
<dbReference type="Proteomes" id="UP000002745">
    <property type="component" value="Chromosome"/>
</dbReference>
<dbReference type="Pfam" id="PF01575">
    <property type="entry name" value="MaoC_dehydratas"/>
    <property type="match status" value="1"/>
</dbReference>
<keyword evidence="3" id="KW-1185">Reference proteome</keyword>
<dbReference type="Gene3D" id="3.10.129.10">
    <property type="entry name" value="Hotdog Thioesterase"/>
    <property type="match status" value="1"/>
</dbReference>
<reference evidence="3" key="1">
    <citation type="journal article" date="2011" name="J. Bacteriol.">
        <title>Genome sequences of eight morphologically diverse alphaproteobacteria.</title>
        <authorList>
            <consortium name="US DOE Joint Genome Institute"/>
            <person name="Brown P.J."/>
            <person name="Kysela D.T."/>
            <person name="Buechlein A."/>
            <person name="Hemmerich C."/>
            <person name="Brun Y.V."/>
        </authorList>
    </citation>
    <scope>NUCLEOTIDE SEQUENCE [LARGE SCALE GENOMIC DNA]</scope>
    <source>
        <strain evidence="3">ATCC 49814 / DSM 5838 / IFAM 1418</strain>
    </source>
</reference>
<organism evidence="2 3">
    <name type="scientific">Hirschia baltica (strain ATCC 49814 / DSM 5838 / IFAM 1418)</name>
    <dbReference type="NCBI Taxonomy" id="582402"/>
    <lineage>
        <taxon>Bacteria</taxon>
        <taxon>Pseudomonadati</taxon>
        <taxon>Pseudomonadota</taxon>
        <taxon>Alphaproteobacteria</taxon>
        <taxon>Hyphomonadales</taxon>
        <taxon>Hyphomonadaceae</taxon>
        <taxon>Hirschia</taxon>
    </lineage>
</organism>
<dbReference type="EC" id="4.2.1.17" evidence="2"/>
<evidence type="ECO:0000313" key="2">
    <source>
        <dbReference type="EMBL" id="ACT60510.1"/>
    </source>
</evidence>